<dbReference type="EMBL" id="LN614830">
    <property type="protein sequence ID" value="CEG60296.1"/>
    <property type="molecule type" value="Genomic_DNA"/>
</dbReference>
<keyword evidence="10" id="KW-1185">Reference proteome</keyword>
<name>A0A098GFN2_LEGMI</name>
<keyword evidence="2 7" id="KW-0031">Aminopeptidase</keyword>
<dbReference type="PANTHER" id="PTHR11963:SF20">
    <property type="entry name" value="PEPTIDASE B"/>
    <property type="match status" value="1"/>
</dbReference>
<dbReference type="HOGENOM" id="CLU_013734_2_1_6"/>
<reference evidence="7" key="1">
    <citation type="submission" date="2014-09" db="EMBL/GenBank/DDBJ databases">
        <authorList>
            <person name="GOMEZ-VALERO Laura"/>
        </authorList>
    </citation>
    <scope>NUCLEOTIDE SEQUENCE</scope>
    <source>
        <strain evidence="7">ATCC33218</strain>
    </source>
</reference>
<dbReference type="Proteomes" id="UP000032414">
    <property type="component" value="Chromosome I"/>
</dbReference>
<reference evidence="8 10" key="3">
    <citation type="submission" date="2016-10" db="EMBL/GenBank/DDBJ databases">
        <authorList>
            <person name="Varghese N."/>
            <person name="Submissions S."/>
        </authorList>
    </citation>
    <scope>NUCLEOTIDE SEQUENCE [LARGE SCALE GENOMIC DNA]</scope>
    <source>
        <strain evidence="8 10">ATCC 33218</strain>
    </source>
</reference>
<evidence type="ECO:0000313" key="9">
    <source>
        <dbReference type="Proteomes" id="UP000032414"/>
    </source>
</evidence>
<dbReference type="PRINTS" id="PR00481">
    <property type="entry name" value="LAMNOPPTDASE"/>
</dbReference>
<dbReference type="InterPro" id="IPR000819">
    <property type="entry name" value="Peptidase_M17_C"/>
</dbReference>
<feature type="domain" description="Cytosol aminopeptidase" evidence="6">
    <location>
        <begin position="302"/>
        <end position="309"/>
    </location>
</feature>
<keyword evidence="4 7" id="KW-0378">Hydrolase</keyword>
<dbReference type="Proteomes" id="UP000182998">
    <property type="component" value="Unassembled WGS sequence"/>
</dbReference>
<evidence type="ECO:0000313" key="8">
    <source>
        <dbReference type="EMBL" id="SCY56848.1"/>
    </source>
</evidence>
<comment type="similarity">
    <text evidence="1">Belongs to the peptidase M17 family.</text>
</comment>
<dbReference type="InterPro" id="IPR043472">
    <property type="entry name" value="Macro_dom-like"/>
</dbReference>
<dbReference type="OrthoDB" id="9809354at2"/>
<evidence type="ECO:0000256" key="4">
    <source>
        <dbReference type="ARBA" id="ARBA00022801"/>
    </source>
</evidence>
<dbReference type="GO" id="GO:0030145">
    <property type="term" value="F:manganese ion binding"/>
    <property type="evidence" value="ECO:0007669"/>
    <property type="project" value="InterPro"/>
</dbReference>
<dbReference type="EMBL" id="FMVN01000010">
    <property type="protein sequence ID" value="SCY56848.1"/>
    <property type="molecule type" value="Genomic_DNA"/>
</dbReference>
<dbReference type="GO" id="GO:0005737">
    <property type="term" value="C:cytoplasm"/>
    <property type="evidence" value="ECO:0007669"/>
    <property type="project" value="InterPro"/>
</dbReference>
<keyword evidence="3" id="KW-0645">Protease</keyword>
<dbReference type="GO" id="GO:0006508">
    <property type="term" value="P:proteolysis"/>
    <property type="evidence" value="ECO:0007669"/>
    <property type="project" value="UniProtKB-KW"/>
</dbReference>
<evidence type="ECO:0000256" key="5">
    <source>
        <dbReference type="ARBA" id="ARBA00023211"/>
    </source>
</evidence>
<dbReference type="PATRIC" id="fig|451.8.peg.293"/>
<evidence type="ECO:0000313" key="7">
    <source>
        <dbReference type="EMBL" id="CEG60296.1"/>
    </source>
</evidence>
<dbReference type="RefSeq" id="WP_045098731.1">
    <property type="nucleotide sequence ID" value="NZ_FMVN01000010.1"/>
</dbReference>
<evidence type="ECO:0000256" key="1">
    <source>
        <dbReference type="ARBA" id="ARBA00009528"/>
    </source>
</evidence>
<dbReference type="Gene3D" id="3.40.220.10">
    <property type="entry name" value="Leucine Aminopeptidase, subunit E, domain 1"/>
    <property type="match status" value="1"/>
</dbReference>
<dbReference type="InterPro" id="IPR048816">
    <property type="entry name" value="Peptidase_M17_N_1"/>
</dbReference>
<dbReference type="EC" id="3.4.11.1" evidence="7"/>
<sequence>MPSDLFYTIHSENAIPLCFINEEQWQEGVDAITANERNSLSGQGFTGKLGEYCLIHDNEGHISKAYIGAGEGNQVLAIANAAIQLPAGCYVSQEDLSRTADVTWSLAQYNFSEYKKQDWVPRVLVVNKGTLPAVIAEAETIFLVRDLINRPTNDLGPEELAIALAKVGKQYDAHFKQWVGNELLVSNLHAIHTVGRASAREPRLLTLTWGDETHPRLTLIGKGVCFDSGGLDLKPSSAMRLMKKDMGGAAHVIGLAQWVMSKQLPVHLRVFIPAVENSVGSDSFRPGDIIKMYNGLTVEVDNTDAEGRLILADAIAKASEEKPDLLIDFATLTGAARAAVGTDIAAMFCNNDEVAQAIMESSKAVDDPIWRLPLFAGYEELLNSTVADLLNASPLPFAGAITAALFLQRFIPKSLPWVHFDIMAWNISTRPGKPEGGEAMALRALMHYLEKTYSEVKSRP</sequence>
<gene>
    <name evidence="7" type="primary">pepA</name>
    <name evidence="7" type="ORF">LMI_0980</name>
    <name evidence="8" type="ORF">SAMN02982997_02085</name>
</gene>
<dbReference type="PANTHER" id="PTHR11963">
    <property type="entry name" value="LEUCINE AMINOPEPTIDASE-RELATED"/>
    <property type="match status" value="1"/>
</dbReference>
<dbReference type="AlphaFoldDB" id="A0A098GFN2"/>
<evidence type="ECO:0000259" key="6">
    <source>
        <dbReference type="PROSITE" id="PS00631"/>
    </source>
</evidence>
<dbReference type="KEGG" id="tmc:LMI_0980"/>
<dbReference type="Pfam" id="PF21337">
    <property type="entry name" value="Peptidase_M17_N_1"/>
    <property type="match status" value="1"/>
</dbReference>
<proteinExistence type="inferred from homology"/>
<dbReference type="GO" id="GO:0070006">
    <property type="term" value="F:metalloaminopeptidase activity"/>
    <property type="evidence" value="ECO:0007669"/>
    <property type="project" value="InterPro"/>
</dbReference>
<keyword evidence="5" id="KW-0464">Manganese</keyword>
<evidence type="ECO:0000256" key="2">
    <source>
        <dbReference type="ARBA" id="ARBA00022438"/>
    </source>
</evidence>
<dbReference type="Pfam" id="PF00883">
    <property type="entry name" value="Peptidase_M17"/>
    <property type="match status" value="1"/>
</dbReference>
<evidence type="ECO:0000256" key="3">
    <source>
        <dbReference type="ARBA" id="ARBA00022670"/>
    </source>
</evidence>
<dbReference type="PROSITE" id="PS00631">
    <property type="entry name" value="CYTOSOL_AP"/>
    <property type="match status" value="1"/>
</dbReference>
<reference evidence="9" key="2">
    <citation type="submission" date="2014-09" db="EMBL/GenBank/DDBJ databases">
        <authorList>
            <person name="Gomez-Valero L."/>
        </authorList>
    </citation>
    <scope>NUCLEOTIDE SEQUENCE [LARGE SCALE GENOMIC DNA]</scope>
    <source>
        <strain evidence="9">ATCC33218</strain>
    </source>
</reference>
<dbReference type="SUPFAM" id="SSF53187">
    <property type="entry name" value="Zn-dependent exopeptidases"/>
    <property type="match status" value="1"/>
</dbReference>
<dbReference type="Gene3D" id="3.40.630.10">
    <property type="entry name" value="Zn peptidases"/>
    <property type="match status" value="1"/>
</dbReference>
<organism evidence="7 9">
    <name type="scientific">Legionella micdadei</name>
    <name type="common">Tatlockia micdadei</name>
    <dbReference type="NCBI Taxonomy" id="451"/>
    <lineage>
        <taxon>Bacteria</taxon>
        <taxon>Pseudomonadati</taxon>
        <taxon>Pseudomonadota</taxon>
        <taxon>Gammaproteobacteria</taxon>
        <taxon>Legionellales</taxon>
        <taxon>Legionellaceae</taxon>
        <taxon>Legionella</taxon>
    </lineage>
</organism>
<accession>A0A098GFN2</accession>
<evidence type="ECO:0000313" key="10">
    <source>
        <dbReference type="Proteomes" id="UP000182998"/>
    </source>
</evidence>
<dbReference type="CDD" id="cd00433">
    <property type="entry name" value="Peptidase_M17"/>
    <property type="match status" value="1"/>
</dbReference>
<dbReference type="InterPro" id="IPR011356">
    <property type="entry name" value="Leucine_aapep/pepB"/>
</dbReference>
<protein>
    <submittedName>
        <fullName evidence="7">Leucyl aminopeptidase</fullName>
        <ecNumber evidence="7">3.4.11.1</ecNumber>
    </submittedName>
</protein>